<dbReference type="InterPro" id="IPR023796">
    <property type="entry name" value="Serpin_dom"/>
</dbReference>
<dbReference type="CDD" id="cd19601">
    <property type="entry name" value="serpin42Da-like"/>
    <property type="match status" value="1"/>
</dbReference>
<evidence type="ECO:0000313" key="6">
    <source>
        <dbReference type="EMBL" id="KAG8223126.1"/>
    </source>
</evidence>
<evidence type="ECO:0000259" key="5">
    <source>
        <dbReference type="SMART" id="SM00093"/>
    </source>
</evidence>
<evidence type="ECO:0000256" key="1">
    <source>
        <dbReference type="ARBA" id="ARBA00009500"/>
    </source>
</evidence>
<reference evidence="6" key="2">
    <citation type="submission" date="2017-10" db="EMBL/GenBank/DDBJ databases">
        <title>Ladona fulva Genome sequencing and assembly.</title>
        <authorList>
            <person name="Murali S."/>
            <person name="Richards S."/>
            <person name="Bandaranaike D."/>
            <person name="Bellair M."/>
            <person name="Blankenburg K."/>
            <person name="Chao H."/>
            <person name="Dinh H."/>
            <person name="Doddapaneni H."/>
            <person name="Dugan-Rocha S."/>
            <person name="Elkadiri S."/>
            <person name="Gnanaolivu R."/>
            <person name="Hernandez B."/>
            <person name="Skinner E."/>
            <person name="Javaid M."/>
            <person name="Lee S."/>
            <person name="Li M."/>
            <person name="Ming W."/>
            <person name="Munidasa M."/>
            <person name="Muniz J."/>
            <person name="Nguyen L."/>
            <person name="Hughes D."/>
            <person name="Osuji N."/>
            <person name="Pu L.-L."/>
            <person name="Puazo M."/>
            <person name="Qu C."/>
            <person name="Quiroz J."/>
            <person name="Raj R."/>
            <person name="Weissenberger G."/>
            <person name="Xin Y."/>
            <person name="Zou X."/>
            <person name="Han Y."/>
            <person name="Worley K."/>
            <person name="Muzny D."/>
            <person name="Gibbs R."/>
        </authorList>
    </citation>
    <scope>NUCLEOTIDE SEQUENCE</scope>
    <source>
        <strain evidence="6">Sampled in the wild</strain>
    </source>
</reference>
<dbReference type="PANTHER" id="PTHR11461:SF211">
    <property type="entry name" value="GH10112P-RELATED"/>
    <property type="match status" value="1"/>
</dbReference>
<dbReference type="InterPro" id="IPR036186">
    <property type="entry name" value="Serpin_sf"/>
</dbReference>
<evidence type="ECO:0000256" key="3">
    <source>
        <dbReference type="ARBA" id="ARBA00022900"/>
    </source>
</evidence>
<proteinExistence type="inferred from homology"/>
<protein>
    <recommendedName>
        <fullName evidence="5">Serpin domain-containing protein</fullName>
    </recommendedName>
</protein>
<dbReference type="Proteomes" id="UP000792457">
    <property type="component" value="Unassembled WGS sequence"/>
</dbReference>
<comment type="similarity">
    <text evidence="1 4">Belongs to the serpin family.</text>
</comment>
<evidence type="ECO:0000313" key="7">
    <source>
        <dbReference type="Proteomes" id="UP000792457"/>
    </source>
</evidence>
<organism evidence="6 7">
    <name type="scientific">Ladona fulva</name>
    <name type="common">Scarce chaser dragonfly</name>
    <name type="synonym">Libellula fulva</name>
    <dbReference type="NCBI Taxonomy" id="123851"/>
    <lineage>
        <taxon>Eukaryota</taxon>
        <taxon>Metazoa</taxon>
        <taxon>Ecdysozoa</taxon>
        <taxon>Arthropoda</taxon>
        <taxon>Hexapoda</taxon>
        <taxon>Insecta</taxon>
        <taxon>Pterygota</taxon>
        <taxon>Palaeoptera</taxon>
        <taxon>Odonata</taxon>
        <taxon>Epiprocta</taxon>
        <taxon>Anisoptera</taxon>
        <taxon>Libelluloidea</taxon>
        <taxon>Libellulidae</taxon>
        <taxon>Ladona</taxon>
    </lineage>
</organism>
<gene>
    <name evidence="6" type="ORF">J437_LFUL000547</name>
</gene>
<sequence length="375" mass="41358">MPSSKTSEAEAGRRLLNFALLSIITFSIMMSKLAMAQQQQDVSPPQSRNHVFANKIFQVLTEGNSKNLIFSPLSLEIVLAAAGLGAIGETKNQISNGISLPLEKEFLKSRYAPLLTGIKDDSGCILRIATQMFVESRFSLLEGFVKSSAEAFQCGLESVDFISNPESALQTINSWAEERTQGLIKNLLQGDDIDDSTRLVLVNAVYFKGQWAYQFDAAQTRKEDFHLLDGRTVQVDMMHIERRFRFGRPNGLNAKVLELPYKGDQLSMVILLPDSSSSIAELEEKVSAEAFDLDDLLSNHTYPVEVTVSLPKFKLEVSTDLVEPLHKLGMTKMFSSEADFSGISVGEELKVSKVLQKAFIEVTEEGTEAAAATGM</sequence>
<evidence type="ECO:0000256" key="2">
    <source>
        <dbReference type="ARBA" id="ARBA00022690"/>
    </source>
</evidence>
<dbReference type="InterPro" id="IPR042185">
    <property type="entry name" value="Serpin_sf_2"/>
</dbReference>
<reference evidence="6" key="1">
    <citation type="submission" date="2013-04" db="EMBL/GenBank/DDBJ databases">
        <authorList>
            <person name="Qu J."/>
            <person name="Murali S.C."/>
            <person name="Bandaranaike D."/>
            <person name="Bellair M."/>
            <person name="Blankenburg K."/>
            <person name="Chao H."/>
            <person name="Dinh H."/>
            <person name="Doddapaneni H."/>
            <person name="Downs B."/>
            <person name="Dugan-Rocha S."/>
            <person name="Elkadiri S."/>
            <person name="Gnanaolivu R.D."/>
            <person name="Hernandez B."/>
            <person name="Javaid M."/>
            <person name="Jayaseelan J.C."/>
            <person name="Lee S."/>
            <person name="Li M."/>
            <person name="Ming W."/>
            <person name="Munidasa M."/>
            <person name="Muniz J."/>
            <person name="Nguyen L."/>
            <person name="Ongeri F."/>
            <person name="Osuji N."/>
            <person name="Pu L.-L."/>
            <person name="Puazo M."/>
            <person name="Qu C."/>
            <person name="Quiroz J."/>
            <person name="Raj R."/>
            <person name="Weissenberger G."/>
            <person name="Xin Y."/>
            <person name="Zou X."/>
            <person name="Han Y."/>
            <person name="Richards S."/>
            <person name="Worley K."/>
            <person name="Muzny D."/>
            <person name="Gibbs R."/>
        </authorList>
    </citation>
    <scope>NUCLEOTIDE SEQUENCE</scope>
    <source>
        <strain evidence="6">Sampled in the wild</strain>
    </source>
</reference>
<comment type="caution">
    <text evidence="6">The sequence shown here is derived from an EMBL/GenBank/DDBJ whole genome shotgun (WGS) entry which is preliminary data.</text>
</comment>
<accession>A0A8K0JUX8</accession>
<dbReference type="InterPro" id="IPR000215">
    <property type="entry name" value="Serpin_fam"/>
</dbReference>
<dbReference type="EMBL" id="KZ308153">
    <property type="protein sequence ID" value="KAG8223126.1"/>
    <property type="molecule type" value="Genomic_DNA"/>
</dbReference>
<name>A0A8K0JUX8_LADFU</name>
<dbReference type="OrthoDB" id="671595at2759"/>
<keyword evidence="7" id="KW-1185">Reference proteome</keyword>
<dbReference type="InterPro" id="IPR042178">
    <property type="entry name" value="Serpin_sf_1"/>
</dbReference>
<dbReference type="AlphaFoldDB" id="A0A8K0JUX8"/>
<dbReference type="Pfam" id="PF00079">
    <property type="entry name" value="Serpin"/>
    <property type="match status" value="1"/>
</dbReference>
<evidence type="ECO:0000256" key="4">
    <source>
        <dbReference type="RuleBase" id="RU000411"/>
    </source>
</evidence>
<keyword evidence="3" id="KW-0722">Serine protease inhibitor</keyword>
<dbReference type="PANTHER" id="PTHR11461">
    <property type="entry name" value="SERINE PROTEASE INHIBITOR, SERPIN"/>
    <property type="match status" value="1"/>
</dbReference>
<keyword evidence="2" id="KW-0646">Protease inhibitor</keyword>
<dbReference type="SMART" id="SM00093">
    <property type="entry name" value="SERPIN"/>
    <property type="match status" value="1"/>
</dbReference>
<dbReference type="Gene3D" id="3.30.497.10">
    <property type="entry name" value="Antithrombin, subunit I, domain 2"/>
    <property type="match status" value="1"/>
</dbReference>
<dbReference type="Gene3D" id="2.30.39.10">
    <property type="entry name" value="Alpha-1-antitrypsin, domain 1"/>
    <property type="match status" value="1"/>
</dbReference>
<feature type="domain" description="Serpin" evidence="5">
    <location>
        <begin position="54"/>
        <end position="374"/>
    </location>
</feature>
<dbReference type="GO" id="GO:0005615">
    <property type="term" value="C:extracellular space"/>
    <property type="evidence" value="ECO:0007669"/>
    <property type="project" value="InterPro"/>
</dbReference>
<dbReference type="SUPFAM" id="SSF56574">
    <property type="entry name" value="Serpins"/>
    <property type="match status" value="1"/>
</dbReference>
<dbReference type="GO" id="GO:0004867">
    <property type="term" value="F:serine-type endopeptidase inhibitor activity"/>
    <property type="evidence" value="ECO:0007669"/>
    <property type="project" value="UniProtKB-KW"/>
</dbReference>